<accession>A0A212AEP7</accession>
<feature type="chain" id="PRO_5011307275" description="Lipoprotein" evidence="1">
    <location>
        <begin position="20"/>
        <end position="104"/>
    </location>
</feature>
<keyword evidence="1" id="KW-0732">Signal</keyword>
<feature type="signal peptide" evidence="1">
    <location>
        <begin position="1"/>
        <end position="19"/>
    </location>
</feature>
<gene>
    <name evidence="2" type="ORF">CDV49_03620</name>
</gene>
<proteinExistence type="predicted"/>
<evidence type="ECO:0000313" key="2">
    <source>
        <dbReference type="EMBL" id="OWJ79884.1"/>
    </source>
</evidence>
<evidence type="ECO:0008006" key="4">
    <source>
        <dbReference type="Google" id="ProtNLM"/>
    </source>
</evidence>
<name>A0A212AEP7_9RHOB</name>
<protein>
    <recommendedName>
        <fullName evidence="4">Lipoprotein</fullName>
    </recommendedName>
</protein>
<dbReference type="Proteomes" id="UP000196878">
    <property type="component" value="Unassembled WGS sequence"/>
</dbReference>
<evidence type="ECO:0000313" key="3">
    <source>
        <dbReference type="Proteomes" id="UP000196878"/>
    </source>
</evidence>
<dbReference type="AlphaFoldDB" id="A0A212AEP7"/>
<dbReference type="EMBL" id="NIPW01000006">
    <property type="protein sequence ID" value="OWJ79884.1"/>
    <property type="molecule type" value="Genomic_DNA"/>
</dbReference>
<dbReference type="OrthoDB" id="7691501at2"/>
<evidence type="ECO:0000256" key="1">
    <source>
        <dbReference type="SAM" id="SignalP"/>
    </source>
</evidence>
<keyword evidence="3" id="KW-1185">Reference proteome</keyword>
<comment type="caution">
    <text evidence="2">The sequence shown here is derived from an EMBL/GenBank/DDBJ whole genome shotgun (WGS) entry which is preliminary data.</text>
</comment>
<organism evidence="2 3">
    <name type="scientific">Haematobacter genomosp. 1</name>
    <dbReference type="NCBI Taxonomy" id="366618"/>
    <lineage>
        <taxon>Bacteria</taxon>
        <taxon>Pseudomonadati</taxon>
        <taxon>Pseudomonadota</taxon>
        <taxon>Alphaproteobacteria</taxon>
        <taxon>Rhodobacterales</taxon>
        <taxon>Paracoccaceae</taxon>
        <taxon>Haematobacter</taxon>
    </lineage>
</organism>
<reference evidence="2 3" key="1">
    <citation type="submission" date="2016-12" db="EMBL/GenBank/DDBJ databases">
        <title>Comparison of Traditional DNA-DNA Hybridization with In Silico Genomic Analysis.</title>
        <authorList>
            <person name="Nicholson A.C."/>
            <person name="Humrighouse B.W."/>
            <person name="Graziano J."/>
            <person name="Lasker B."/>
            <person name="Whitney A.M."/>
            <person name="Mcquiston J.R."/>
        </authorList>
    </citation>
    <scope>NUCLEOTIDE SEQUENCE [LARGE SCALE GENOMIC DNA]</scope>
    <source>
        <strain evidence="2 3">H2240</strain>
    </source>
</reference>
<sequence length="104" mass="11013">MRCGISPPVAMLPLLAALAACGPIPLDAAERQCAGQAYDAVRPRGHVAFGLGTDGRRVSTGTSVGISVTSDYLRGRDPNEVYTSCVVRRSGGLYPTRPYYELTP</sequence>
<dbReference type="PROSITE" id="PS51257">
    <property type="entry name" value="PROKAR_LIPOPROTEIN"/>
    <property type="match status" value="1"/>
</dbReference>